<reference evidence="20 21" key="1">
    <citation type="journal article" date="2018" name="Front. Plant Sci.">
        <title>Red Clover (Trifolium pratense) and Zigzag Clover (T. medium) - A Picture of Genomic Similarities and Differences.</title>
        <authorList>
            <person name="Dluhosova J."/>
            <person name="Istvanek J."/>
            <person name="Nedelnik J."/>
            <person name="Repkova J."/>
        </authorList>
    </citation>
    <scope>NUCLEOTIDE SEQUENCE [LARGE SCALE GENOMIC DNA]</scope>
    <source>
        <strain evidence="21">cv. 10/8</strain>
        <tissue evidence="20">Leaf</tissue>
    </source>
</reference>
<evidence type="ECO:0000256" key="17">
    <source>
        <dbReference type="SAM" id="MobiDB-lite"/>
    </source>
</evidence>
<dbReference type="GO" id="GO:0003887">
    <property type="term" value="F:DNA-directed DNA polymerase activity"/>
    <property type="evidence" value="ECO:0007669"/>
    <property type="project" value="UniProtKB-KW"/>
</dbReference>
<feature type="region of interest" description="Disordered" evidence="17">
    <location>
        <begin position="476"/>
        <end position="521"/>
    </location>
</feature>
<evidence type="ECO:0000256" key="10">
    <source>
        <dbReference type="ARBA" id="ARBA00022842"/>
    </source>
</evidence>
<organism evidence="20 21">
    <name type="scientific">Trifolium medium</name>
    <dbReference type="NCBI Taxonomy" id="97028"/>
    <lineage>
        <taxon>Eukaryota</taxon>
        <taxon>Viridiplantae</taxon>
        <taxon>Streptophyta</taxon>
        <taxon>Embryophyta</taxon>
        <taxon>Tracheophyta</taxon>
        <taxon>Spermatophyta</taxon>
        <taxon>Magnoliopsida</taxon>
        <taxon>eudicotyledons</taxon>
        <taxon>Gunneridae</taxon>
        <taxon>Pentapetalae</taxon>
        <taxon>rosids</taxon>
        <taxon>fabids</taxon>
        <taxon>Fabales</taxon>
        <taxon>Fabaceae</taxon>
        <taxon>Papilionoideae</taxon>
        <taxon>50 kb inversion clade</taxon>
        <taxon>NPAAA clade</taxon>
        <taxon>Hologalegina</taxon>
        <taxon>IRL clade</taxon>
        <taxon>Trifolieae</taxon>
        <taxon>Trifolium</taxon>
    </lineage>
</organism>
<gene>
    <name evidence="20" type="ORF">A2U01_0002324</name>
</gene>
<evidence type="ECO:0000256" key="8">
    <source>
        <dbReference type="ARBA" id="ARBA00022801"/>
    </source>
</evidence>
<feature type="domain" description="CCHC-type" evidence="18">
    <location>
        <begin position="158"/>
        <end position="173"/>
    </location>
</feature>
<keyword evidence="2" id="KW-1188">Viral release from host cell</keyword>
<dbReference type="GO" id="GO:0015074">
    <property type="term" value="P:DNA integration"/>
    <property type="evidence" value="ECO:0007669"/>
    <property type="project" value="UniProtKB-KW"/>
</dbReference>
<dbReference type="GO" id="GO:0006508">
    <property type="term" value="P:proteolysis"/>
    <property type="evidence" value="ECO:0007669"/>
    <property type="project" value="UniProtKB-KW"/>
</dbReference>
<accession>A0A392M2N8</accession>
<name>A0A392M2N8_9FABA</name>
<evidence type="ECO:0000259" key="19">
    <source>
        <dbReference type="PROSITE" id="PS50994"/>
    </source>
</evidence>
<keyword evidence="8" id="KW-0378">Hydrolase</keyword>
<feature type="compositionally biased region" description="Basic residues" evidence="17">
    <location>
        <begin position="137"/>
        <end position="150"/>
    </location>
</feature>
<keyword evidence="12" id="KW-0695">RNA-directed DNA polymerase</keyword>
<dbReference type="GO" id="GO:0003676">
    <property type="term" value="F:nucleic acid binding"/>
    <property type="evidence" value="ECO:0007669"/>
    <property type="project" value="InterPro"/>
</dbReference>
<evidence type="ECO:0000256" key="16">
    <source>
        <dbReference type="PROSITE-ProRule" id="PRU00047"/>
    </source>
</evidence>
<keyword evidence="11" id="KW-0229">DNA integration</keyword>
<keyword evidence="3" id="KW-0645">Protease</keyword>
<comment type="function">
    <text evidence="1">The aspartyl protease (PR) mediates the proteolytic cleavages of the Gag and Gag-Pol polyproteins after assembly of the VLP.</text>
</comment>
<dbReference type="Pfam" id="PF13976">
    <property type="entry name" value="gag_pre-integrs"/>
    <property type="match status" value="1"/>
</dbReference>
<dbReference type="InterPro" id="IPR001878">
    <property type="entry name" value="Znf_CCHC"/>
</dbReference>
<dbReference type="GO" id="GO:0004519">
    <property type="term" value="F:endonuclease activity"/>
    <property type="evidence" value="ECO:0007669"/>
    <property type="project" value="UniProtKB-KW"/>
</dbReference>
<dbReference type="InterPro" id="IPR025724">
    <property type="entry name" value="GAG-pre-integrase_dom"/>
</dbReference>
<keyword evidence="16" id="KW-0863">Zinc-finger</keyword>
<evidence type="ECO:0000256" key="9">
    <source>
        <dbReference type="ARBA" id="ARBA00022840"/>
    </source>
</evidence>
<dbReference type="InterPro" id="IPR012337">
    <property type="entry name" value="RNaseH-like_sf"/>
</dbReference>
<dbReference type="Gene3D" id="4.10.60.10">
    <property type="entry name" value="Zinc finger, CCHC-type"/>
    <property type="match status" value="1"/>
</dbReference>
<keyword evidence="13" id="KW-0808">Transferase</keyword>
<keyword evidence="10" id="KW-0460">Magnesium</keyword>
<keyword evidence="4" id="KW-0540">Nuclease</keyword>
<dbReference type="SUPFAM" id="SSF53098">
    <property type="entry name" value="Ribonuclease H-like"/>
    <property type="match status" value="1"/>
</dbReference>
<evidence type="ECO:0000256" key="12">
    <source>
        <dbReference type="ARBA" id="ARBA00022918"/>
    </source>
</evidence>
<keyword evidence="21" id="KW-1185">Reference proteome</keyword>
<feature type="domain" description="Integrase catalytic" evidence="19">
    <location>
        <begin position="335"/>
        <end position="468"/>
    </location>
</feature>
<dbReference type="EMBL" id="LXQA010002415">
    <property type="protein sequence ID" value="MCH81535.1"/>
    <property type="molecule type" value="Genomic_DNA"/>
</dbReference>
<dbReference type="Pfam" id="PF22936">
    <property type="entry name" value="Pol_BBD"/>
    <property type="match status" value="1"/>
</dbReference>
<dbReference type="GO" id="GO:0008233">
    <property type="term" value="F:peptidase activity"/>
    <property type="evidence" value="ECO:0007669"/>
    <property type="project" value="UniProtKB-KW"/>
</dbReference>
<evidence type="ECO:0000256" key="3">
    <source>
        <dbReference type="ARBA" id="ARBA00022670"/>
    </source>
</evidence>
<evidence type="ECO:0000256" key="14">
    <source>
        <dbReference type="ARBA" id="ARBA00023113"/>
    </source>
</evidence>
<keyword evidence="13" id="KW-0548">Nucleotidyltransferase</keyword>
<dbReference type="GO" id="GO:0005524">
    <property type="term" value="F:ATP binding"/>
    <property type="evidence" value="ECO:0007669"/>
    <property type="project" value="UniProtKB-KW"/>
</dbReference>
<evidence type="ECO:0000256" key="7">
    <source>
        <dbReference type="ARBA" id="ARBA00022759"/>
    </source>
</evidence>
<dbReference type="PANTHER" id="PTHR42648">
    <property type="entry name" value="TRANSPOSASE, PUTATIVE-RELATED"/>
    <property type="match status" value="1"/>
</dbReference>
<keyword evidence="9" id="KW-0067">ATP-binding</keyword>
<keyword evidence="15" id="KW-0233">DNA recombination</keyword>
<feature type="compositionally biased region" description="Basic and acidic residues" evidence="17">
    <location>
        <begin position="115"/>
        <end position="128"/>
    </location>
</feature>
<dbReference type="AlphaFoldDB" id="A0A392M2N8"/>
<evidence type="ECO:0000256" key="6">
    <source>
        <dbReference type="ARBA" id="ARBA00022741"/>
    </source>
</evidence>
<dbReference type="GO" id="GO:0003964">
    <property type="term" value="F:RNA-directed DNA polymerase activity"/>
    <property type="evidence" value="ECO:0007669"/>
    <property type="project" value="UniProtKB-KW"/>
</dbReference>
<keyword evidence="14" id="KW-0917">Virion maturation</keyword>
<dbReference type="GO" id="GO:0008270">
    <property type="term" value="F:zinc ion binding"/>
    <property type="evidence" value="ECO:0007669"/>
    <property type="project" value="UniProtKB-KW"/>
</dbReference>
<keyword evidence="16" id="KW-0862">Zinc</keyword>
<evidence type="ECO:0000256" key="2">
    <source>
        <dbReference type="ARBA" id="ARBA00022612"/>
    </source>
</evidence>
<dbReference type="InterPro" id="IPR039537">
    <property type="entry name" value="Retrotran_Ty1/copia-like"/>
</dbReference>
<dbReference type="SUPFAM" id="SSF57756">
    <property type="entry name" value="Retrovirus zinc finger-like domains"/>
    <property type="match status" value="1"/>
</dbReference>
<evidence type="ECO:0000256" key="5">
    <source>
        <dbReference type="ARBA" id="ARBA00022723"/>
    </source>
</evidence>
<dbReference type="Pfam" id="PF14223">
    <property type="entry name" value="Retrotran_gag_2"/>
    <property type="match status" value="1"/>
</dbReference>
<evidence type="ECO:0000313" key="21">
    <source>
        <dbReference type="Proteomes" id="UP000265520"/>
    </source>
</evidence>
<dbReference type="InterPro" id="IPR001584">
    <property type="entry name" value="Integrase_cat-core"/>
</dbReference>
<proteinExistence type="predicted"/>
<dbReference type="InterPro" id="IPR036397">
    <property type="entry name" value="RNaseH_sf"/>
</dbReference>
<dbReference type="PANTHER" id="PTHR42648:SF11">
    <property type="entry name" value="TRANSPOSON TY4-P GAG-POL POLYPROTEIN"/>
    <property type="match status" value="1"/>
</dbReference>
<feature type="compositionally biased region" description="Acidic residues" evidence="17">
    <location>
        <begin position="500"/>
        <end position="509"/>
    </location>
</feature>
<keyword evidence="5" id="KW-0479">Metal-binding</keyword>
<dbReference type="PROSITE" id="PS50994">
    <property type="entry name" value="INTEGRASE"/>
    <property type="match status" value="1"/>
</dbReference>
<sequence>MIENGVVIAPANATAEQRRLANESKLRDLKSLRREFEILAMGESETVNEYFARTLAIANRMTTHGERFEQVMVVEKILRSMPSKFNYVVCSIEESNDVTALSIDELQSSLLVHEQRMKGQQDHNEEQALKVSNAGRGRGRNSSRGRGRGRQTKDLVECYKCHKRGHYRSECPEWEKSANYAEFEFEVEEEMLLMAHSELNIECKEEAWYLDGGCNNHMVGTKDWIFEFDENFRESVKLGNDSKMVVMGKGNVKLSIEGRIHVITDVYYLPGLGNNLSSVGQLQQRGLTIVFKNNVCQLFHEEKGLILTTAMTMNIMYIIHASVIAPKCMQMTKIEETNPWHKRYADLCIKGLKVLNKKHMVKGLPDLKDIEEKCTDCLSDKQHRESIPKQANWRASQKLKLIYYDICGPINPKSNGGNRTDRGGEFMSMEFNDFCSSEGIKRQLTTAYTPQQNGVSERKNITLLNMVRNENVNHGDDVDNVNHGNHIVNPNNDTLSSDMDLGDDSDEAEETTRPRRPPGWLRDYVTGSEILNDDDDQLQNLAIAMFSTSDDPTTYEEAANSKA</sequence>
<dbReference type="PROSITE" id="PS50158">
    <property type="entry name" value="ZF_CCHC"/>
    <property type="match status" value="1"/>
</dbReference>
<evidence type="ECO:0000256" key="11">
    <source>
        <dbReference type="ARBA" id="ARBA00022908"/>
    </source>
</evidence>
<dbReference type="SMART" id="SM00343">
    <property type="entry name" value="ZnF_C2HC"/>
    <property type="match status" value="1"/>
</dbReference>
<dbReference type="Gene3D" id="3.30.420.10">
    <property type="entry name" value="Ribonuclease H-like superfamily/Ribonuclease H"/>
    <property type="match status" value="1"/>
</dbReference>
<dbReference type="GO" id="GO:0006310">
    <property type="term" value="P:DNA recombination"/>
    <property type="evidence" value="ECO:0007669"/>
    <property type="project" value="UniProtKB-KW"/>
</dbReference>
<comment type="caution">
    <text evidence="20">The sequence shown here is derived from an EMBL/GenBank/DDBJ whole genome shotgun (WGS) entry which is preliminary data.</text>
</comment>
<keyword evidence="6" id="KW-0547">Nucleotide-binding</keyword>
<feature type="region of interest" description="Disordered" evidence="17">
    <location>
        <begin position="115"/>
        <end position="151"/>
    </location>
</feature>
<keyword evidence="13" id="KW-0239">DNA-directed DNA polymerase</keyword>
<evidence type="ECO:0000256" key="4">
    <source>
        <dbReference type="ARBA" id="ARBA00022722"/>
    </source>
</evidence>
<evidence type="ECO:0000256" key="1">
    <source>
        <dbReference type="ARBA" id="ARBA00002180"/>
    </source>
</evidence>
<evidence type="ECO:0000313" key="20">
    <source>
        <dbReference type="EMBL" id="MCH81535.1"/>
    </source>
</evidence>
<keyword evidence="7" id="KW-0255">Endonuclease</keyword>
<evidence type="ECO:0000259" key="18">
    <source>
        <dbReference type="PROSITE" id="PS50158"/>
    </source>
</evidence>
<protein>
    <submittedName>
        <fullName evidence="20">Copia-type polyprotein</fullName>
    </submittedName>
</protein>
<dbReference type="Proteomes" id="UP000265520">
    <property type="component" value="Unassembled WGS sequence"/>
</dbReference>
<dbReference type="InterPro" id="IPR036875">
    <property type="entry name" value="Znf_CCHC_sf"/>
</dbReference>
<evidence type="ECO:0000256" key="15">
    <source>
        <dbReference type="ARBA" id="ARBA00023172"/>
    </source>
</evidence>
<dbReference type="InterPro" id="IPR054722">
    <property type="entry name" value="PolX-like_BBD"/>
</dbReference>
<evidence type="ECO:0000256" key="13">
    <source>
        <dbReference type="ARBA" id="ARBA00022932"/>
    </source>
</evidence>